<name>K1TF68_9ZZZZ</name>
<sequence>EDKLTEFNGLEVFAIFYNNLRATLISVVFGVMPFFFLPVFALVENAAILGIVAANYAVSDLGLPMFFAGILPHGVFELTAVLFTYALGFLSVQGADAEDRRTDAKARFGYFHRRASVLCLDRAAADFDRRADRDVCYAVYYEPVHGAGMYFTREYAAIVLENQRFMFTYHSGLVATHPYSSR</sequence>
<proteinExistence type="predicted"/>
<dbReference type="InterPro" id="IPR002798">
    <property type="entry name" value="SpoIIM-like"/>
</dbReference>
<dbReference type="EMBL" id="AJWZ01003369">
    <property type="protein sequence ID" value="EKC68423.1"/>
    <property type="molecule type" value="Genomic_DNA"/>
</dbReference>
<feature type="non-terminal residue" evidence="2">
    <location>
        <position position="182"/>
    </location>
</feature>
<feature type="transmembrane region" description="Helical" evidence="1">
    <location>
        <begin position="74"/>
        <end position="92"/>
    </location>
</feature>
<evidence type="ECO:0008006" key="3">
    <source>
        <dbReference type="Google" id="ProtNLM"/>
    </source>
</evidence>
<keyword evidence="1" id="KW-0472">Membrane</keyword>
<evidence type="ECO:0000313" key="2">
    <source>
        <dbReference type="EMBL" id="EKC68423.1"/>
    </source>
</evidence>
<feature type="transmembrane region" description="Helical" evidence="1">
    <location>
        <begin position="20"/>
        <end position="40"/>
    </location>
</feature>
<organism evidence="2">
    <name type="scientific">human gut metagenome</name>
    <dbReference type="NCBI Taxonomy" id="408170"/>
    <lineage>
        <taxon>unclassified sequences</taxon>
        <taxon>metagenomes</taxon>
        <taxon>organismal metagenomes</taxon>
    </lineage>
</organism>
<comment type="caution">
    <text evidence="2">The sequence shown here is derived from an EMBL/GenBank/DDBJ whole genome shotgun (WGS) entry which is preliminary data.</text>
</comment>
<reference evidence="2" key="1">
    <citation type="journal article" date="2013" name="Environ. Microbiol.">
        <title>Microbiota from the distal guts of lean and obese adolescents exhibit partial functional redundancy besides clear differences in community structure.</title>
        <authorList>
            <person name="Ferrer M."/>
            <person name="Ruiz A."/>
            <person name="Lanza F."/>
            <person name="Haange S.B."/>
            <person name="Oberbach A."/>
            <person name="Till H."/>
            <person name="Bargiela R."/>
            <person name="Campoy C."/>
            <person name="Segura M.T."/>
            <person name="Richter M."/>
            <person name="von Bergen M."/>
            <person name="Seifert J."/>
            <person name="Suarez A."/>
        </authorList>
    </citation>
    <scope>NUCLEOTIDE SEQUENCE</scope>
</reference>
<keyword evidence="1" id="KW-0812">Transmembrane</keyword>
<evidence type="ECO:0000256" key="1">
    <source>
        <dbReference type="SAM" id="Phobius"/>
    </source>
</evidence>
<accession>K1TF68</accession>
<protein>
    <recommendedName>
        <fullName evidence="3">Stage II sporulation protein M</fullName>
    </recommendedName>
</protein>
<feature type="transmembrane region" description="Helical" evidence="1">
    <location>
        <begin position="47"/>
        <end position="68"/>
    </location>
</feature>
<dbReference type="AlphaFoldDB" id="K1TF68"/>
<gene>
    <name evidence="2" type="ORF">OBE_04944</name>
</gene>
<dbReference type="Pfam" id="PF01944">
    <property type="entry name" value="SpoIIM"/>
    <property type="match status" value="1"/>
</dbReference>
<keyword evidence="1" id="KW-1133">Transmembrane helix</keyword>
<feature type="non-terminal residue" evidence="2">
    <location>
        <position position="1"/>
    </location>
</feature>